<evidence type="ECO:0000256" key="7">
    <source>
        <dbReference type="ARBA" id="ARBA00023125"/>
    </source>
</evidence>
<dbReference type="GO" id="GO:0016887">
    <property type="term" value="F:ATP hydrolysis activity"/>
    <property type="evidence" value="ECO:0007669"/>
    <property type="project" value="RHEA"/>
</dbReference>
<evidence type="ECO:0000256" key="9">
    <source>
        <dbReference type="ARBA" id="ARBA00044969"/>
    </source>
</evidence>
<keyword evidence="7" id="KW-0238">DNA-binding</keyword>
<dbReference type="Pfam" id="PF00772">
    <property type="entry name" value="DnaB"/>
    <property type="match status" value="1"/>
</dbReference>
<dbReference type="GO" id="GO:0003677">
    <property type="term" value="F:DNA binding"/>
    <property type="evidence" value="ECO:0007669"/>
    <property type="project" value="UniProtKB-KW"/>
</dbReference>
<evidence type="ECO:0000256" key="10">
    <source>
        <dbReference type="ARBA" id="ARBA00048954"/>
    </source>
</evidence>
<comment type="similarity">
    <text evidence="1">Belongs to the helicase family. DnaB subfamily.</text>
</comment>
<sequence length="427" mass="48069">MESNYAIDSEKAILGTIIQDNDFMIKAMGSLEDNDFYSSKNKITYRAMRELFKDNISFDLTIVAEKLSKEIKAQAITLSDLTEISYHTSRGTFDSHLNLVKEKSKERKLIVACKSIITDGGSIESKVDLLQNTLLELNSSDREDKFYTMSEVMEKTLNKIEKAFNNKSGLTGISTGIQKIDNATNGLEKKDFIVFGARPSMGKTALSLSIMENIKGKVLYIQLDMSTEGMGQRLLASNTCIENGKIARGRFNDSEMNSLLNVFDRLSRKNNIFVYEPASITVNQIRLIAKEIQIKYGLDVIIVDHIGKIRPTTKGSKYEQSSYISNSLKAMAKELNVAMVALCQLSRASEQRADHRPILSDLRDTGSIEEDADVIGLLYRDGYYRAREDKEDIVDDVLEINFAKCRNGRTGVVELNYNLPTQRLSEF</sequence>
<dbReference type="InterPro" id="IPR027417">
    <property type="entry name" value="P-loop_NTPase"/>
</dbReference>
<dbReference type="PANTHER" id="PTHR30153:SF2">
    <property type="entry name" value="REPLICATIVE DNA HELICASE"/>
    <property type="match status" value="1"/>
</dbReference>
<dbReference type="GO" id="GO:0005829">
    <property type="term" value="C:cytosol"/>
    <property type="evidence" value="ECO:0007669"/>
    <property type="project" value="TreeGrafter"/>
</dbReference>
<dbReference type="Proteomes" id="UP000001823">
    <property type="component" value="Chromosome"/>
</dbReference>
<reference evidence="12 13" key="1">
    <citation type="journal article" date="2006" name="Genome Res.">
        <title>Skewed genomic variability in strains of the toxigenic bacterial pathogen, Clostridium perfringens.</title>
        <authorList>
            <person name="Myers G.S."/>
            <person name="Rasko D.A."/>
            <person name="Cheung J.K."/>
            <person name="Ravel J."/>
            <person name="Seshadri R."/>
            <person name="Deboy R.T."/>
            <person name="Ren Q."/>
            <person name="Varga J."/>
            <person name="Awad M.M."/>
            <person name="Brinkac L.M."/>
            <person name="Daugherty S.C."/>
            <person name="Haft D.H."/>
            <person name="Dodson R.J."/>
            <person name="Madupu R."/>
            <person name="Nelson W.C."/>
            <person name="Rosovitz M.J."/>
            <person name="Sullivan S.A."/>
            <person name="Khouri H."/>
            <person name="Dimitrov G.I."/>
            <person name="Watkins K.L."/>
            <person name="Mulligan S."/>
            <person name="Benton J."/>
            <person name="Radune D."/>
            <person name="Fisher D.J."/>
            <person name="Atkins H.S."/>
            <person name="Hiscox T."/>
            <person name="Jost B.H."/>
            <person name="Billington S.J."/>
            <person name="Songer J.G."/>
            <person name="McClane B.A."/>
            <person name="Titball R.W."/>
            <person name="Rood J.I."/>
            <person name="Melville S.B."/>
            <person name="Paulsen I.T."/>
        </authorList>
    </citation>
    <scope>NUCLEOTIDE SEQUENCE [LARGE SCALE GENOMIC DNA]</scope>
    <source>
        <strain evidence="13">ATCC 13124 / DSM 756 / JCM 1290 / NCIMB 6125 / NCTC 8237 / S 107 / Type A</strain>
    </source>
</reference>
<dbReference type="EC" id="5.6.2.3" evidence="9"/>
<dbReference type="PANTHER" id="PTHR30153">
    <property type="entry name" value="REPLICATIVE DNA HELICASE DNAB"/>
    <property type="match status" value="1"/>
</dbReference>
<dbReference type="InterPro" id="IPR007694">
    <property type="entry name" value="DNA_helicase_DnaB-like_C"/>
</dbReference>
<evidence type="ECO:0000256" key="6">
    <source>
        <dbReference type="ARBA" id="ARBA00022840"/>
    </source>
</evidence>
<gene>
    <name evidence="12" type="primary">dnaB</name>
    <name evidence="12" type="ordered locus">CPF_1597</name>
</gene>
<organism evidence="12 13">
    <name type="scientific">Clostridium perfringens (strain ATCC 13124 / DSM 756 / JCM 1290 / NCIMB 6125 / NCTC 8237 / Type A)</name>
    <dbReference type="NCBI Taxonomy" id="195103"/>
    <lineage>
        <taxon>Bacteria</taxon>
        <taxon>Bacillati</taxon>
        <taxon>Bacillota</taxon>
        <taxon>Clostridia</taxon>
        <taxon>Eubacteriales</taxon>
        <taxon>Clostridiaceae</taxon>
        <taxon>Clostridium</taxon>
    </lineage>
</organism>
<proteinExistence type="inferred from homology"/>
<dbReference type="Gene3D" id="3.40.50.300">
    <property type="entry name" value="P-loop containing nucleotide triphosphate hydrolases"/>
    <property type="match status" value="1"/>
</dbReference>
<dbReference type="STRING" id="195103.CPF_1597"/>
<dbReference type="InterPro" id="IPR016136">
    <property type="entry name" value="DNA_helicase_N/primase_C"/>
</dbReference>
<evidence type="ECO:0000256" key="5">
    <source>
        <dbReference type="ARBA" id="ARBA00022806"/>
    </source>
</evidence>
<evidence type="ECO:0000256" key="8">
    <source>
        <dbReference type="ARBA" id="ARBA00023235"/>
    </source>
</evidence>
<feature type="domain" description="SF4 helicase" evidence="11">
    <location>
        <begin position="166"/>
        <end position="427"/>
    </location>
</feature>
<keyword evidence="4 12" id="KW-0378">Hydrolase</keyword>
<dbReference type="InterPro" id="IPR007693">
    <property type="entry name" value="DNA_helicase_DnaB-like_N"/>
</dbReference>
<dbReference type="Pfam" id="PF03796">
    <property type="entry name" value="DnaB_C"/>
    <property type="match status" value="1"/>
</dbReference>
<keyword evidence="13" id="KW-1185">Reference proteome</keyword>
<evidence type="ECO:0000259" key="11">
    <source>
        <dbReference type="PROSITE" id="PS51199"/>
    </source>
</evidence>
<comment type="catalytic activity">
    <reaction evidence="10">
        <text>ATP + H2O = ADP + phosphate + H(+)</text>
        <dbReference type="Rhea" id="RHEA:13065"/>
        <dbReference type="ChEBI" id="CHEBI:15377"/>
        <dbReference type="ChEBI" id="CHEBI:15378"/>
        <dbReference type="ChEBI" id="CHEBI:30616"/>
        <dbReference type="ChEBI" id="CHEBI:43474"/>
        <dbReference type="ChEBI" id="CHEBI:456216"/>
        <dbReference type="EC" id="5.6.2.3"/>
    </reaction>
</comment>
<keyword evidence="5 12" id="KW-0347">Helicase</keyword>
<evidence type="ECO:0000256" key="3">
    <source>
        <dbReference type="ARBA" id="ARBA00022741"/>
    </source>
</evidence>
<dbReference type="GO" id="GO:0043139">
    <property type="term" value="F:5'-3' DNA helicase activity"/>
    <property type="evidence" value="ECO:0007669"/>
    <property type="project" value="UniProtKB-EC"/>
</dbReference>
<protein>
    <recommendedName>
        <fullName evidence="9">DNA 5'-3' helicase</fullName>
        <ecNumber evidence="9">5.6.2.3</ecNumber>
    </recommendedName>
</protein>
<evidence type="ECO:0000256" key="1">
    <source>
        <dbReference type="ARBA" id="ARBA00008428"/>
    </source>
</evidence>
<dbReference type="GO" id="GO:0005524">
    <property type="term" value="F:ATP binding"/>
    <property type="evidence" value="ECO:0007669"/>
    <property type="project" value="UniProtKB-KW"/>
</dbReference>
<dbReference type="GO" id="GO:0006260">
    <property type="term" value="P:DNA replication"/>
    <property type="evidence" value="ECO:0007669"/>
    <property type="project" value="UniProtKB-KW"/>
</dbReference>
<dbReference type="RefSeq" id="WP_011590798.1">
    <property type="nucleotide sequence ID" value="NC_008261.1"/>
</dbReference>
<evidence type="ECO:0000256" key="2">
    <source>
        <dbReference type="ARBA" id="ARBA00022705"/>
    </source>
</evidence>
<dbReference type="SUPFAM" id="SSF52540">
    <property type="entry name" value="P-loop containing nucleoside triphosphate hydrolases"/>
    <property type="match status" value="1"/>
</dbReference>
<dbReference type="eggNOG" id="COG0305">
    <property type="taxonomic scope" value="Bacteria"/>
</dbReference>
<dbReference type="KEGG" id="cpf:CPF_1597"/>
<dbReference type="Gene3D" id="1.10.860.10">
    <property type="entry name" value="DNAb Helicase, Chain A"/>
    <property type="match status" value="1"/>
</dbReference>
<evidence type="ECO:0000256" key="4">
    <source>
        <dbReference type="ARBA" id="ARBA00022801"/>
    </source>
</evidence>
<dbReference type="EMBL" id="CP000246">
    <property type="protein sequence ID" value="ABG83689.1"/>
    <property type="molecule type" value="Genomic_DNA"/>
</dbReference>
<keyword evidence="3" id="KW-0547">Nucleotide-binding</keyword>
<dbReference type="PROSITE" id="PS51199">
    <property type="entry name" value="SF4_HELICASE"/>
    <property type="match status" value="1"/>
</dbReference>
<accession>A0A0H2YRP5</accession>
<evidence type="ECO:0000313" key="12">
    <source>
        <dbReference type="EMBL" id="ABG83689.1"/>
    </source>
</evidence>
<evidence type="ECO:0000313" key="13">
    <source>
        <dbReference type="Proteomes" id="UP000001823"/>
    </source>
</evidence>
<keyword evidence="2" id="KW-0235">DNA replication</keyword>
<dbReference type="InterPro" id="IPR036185">
    <property type="entry name" value="DNA_heli_DnaB-like_N_sf"/>
</dbReference>
<dbReference type="InterPro" id="IPR019889">
    <property type="entry name" value="DNA_helicase_DnaB-like_phg"/>
</dbReference>
<dbReference type="AlphaFoldDB" id="A0A0H2YRP5"/>
<keyword evidence="6" id="KW-0067">ATP-binding</keyword>
<dbReference type="PaxDb" id="195103-CPF_1597"/>
<name>A0A0H2YRP5_CLOP1</name>
<dbReference type="SUPFAM" id="SSF48024">
    <property type="entry name" value="N-terminal domain of DnaB helicase"/>
    <property type="match status" value="1"/>
</dbReference>
<dbReference type="HOGENOM" id="CLU_005373_0_1_9"/>
<dbReference type="NCBIfam" id="TIGR03600">
    <property type="entry name" value="phage_DnaB"/>
    <property type="match status" value="1"/>
</dbReference>
<keyword evidence="8" id="KW-0413">Isomerase</keyword>